<gene>
    <name evidence="2" type="ORF">R1flu_013972</name>
</gene>
<proteinExistence type="predicted"/>
<accession>A0ABD1YF46</accession>
<dbReference type="AlphaFoldDB" id="A0ABD1YF46"/>
<evidence type="ECO:0000256" key="1">
    <source>
        <dbReference type="SAM" id="MobiDB-lite"/>
    </source>
</evidence>
<protein>
    <submittedName>
        <fullName evidence="2">Uncharacterized protein</fullName>
    </submittedName>
</protein>
<feature type="compositionally biased region" description="Polar residues" evidence="1">
    <location>
        <begin position="89"/>
        <end position="99"/>
    </location>
</feature>
<sequence length="153" mass="16071">MASEQHRKPYKMEDEGFDVKEAHAGDFDHDPGTAQAAKQSAVNTGEAAEENAEEESEQSQSTLTLKSVTTGEAAKGKHTAKNLKDETTESASEAGQNAGETVVDGKETTGSLLQQAYTSLISSVSSVSTASKSSVSKVELEADSVLLEEAFSL</sequence>
<dbReference type="Proteomes" id="UP001605036">
    <property type="component" value="Unassembled WGS sequence"/>
</dbReference>
<evidence type="ECO:0000313" key="3">
    <source>
        <dbReference type="Proteomes" id="UP001605036"/>
    </source>
</evidence>
<reference evidence="2 3" key="1">
    <citation type="submission" date="2024-09" db="EMBL/GenBank/DDBJ databases">
        <title>Chromosome-scale assembly of Riccia fluitans.</title>
        <authorList>
            <person name="Paukszto L."/>
            <person name="Sawicki J."/>
            <person name="Karawczyk K."/>
            <person name="Piernik-Szablinska J."/>
            <person name="Szczecinska M."/>
            <person name="Mazdziarz M."/>
        </authorList>
    </citation>
    <scope>NUCLEOTIDE SEQUENCE [LARGE SCALE GENOMIC DNA]</scope>
    <source>
        <strain evidence="2">Rf_01</strain>
        <tissue evidence="2">Aerial parts of the thallus</tissue>
    </source>
</reference>
<keyword evidence="3" id="KW-1185">Reference proteome</keyword>
<comment type="caution">
    <text evidence="2">The sequence shown here is derived from an EMBL/GenBank/DDBJ whole genome shotgun (WGS) entry which is preliminary data.</text>
</comment>
<name>A0ABD1YF46_9MARC</name>
<dbReference type="EMBL" id="JBHFFA010000004">
    <property type="protein sequence ID" value="KAL2629286.1"/>
    <property type="molecule type" value="Genomic_DNA"/>
</dbReference>
<feature type="compositionally biased region" description="Acidic residues" evidence="1">
    <location>
        <begin position="47"/>
        <end position="57"/>
    </location>
</feature>
<evidence type="ECO:0000313" key="2">
    <source>
        <dbReference type="EMBL" id="KAL2629286.1"/>
    </source>
</evidence>
<feature type="compositionally biased region" description="Basic and acidic residues" evidence="1">
    <location>
        <begin position="1"/>
        <end position="31"/>
    </location>
</feature>
<organism evidence="2 3">
    <name type="scientific">Riccia fluitans</name>
    <dbReference type="NCBI Taxonomy" id="41844"/>
    <lineage>
        <taxon>Eukaryota</taxon>
        <taxon>Viridiplantae</taxon>
        <taxon>Streptophyta</taxon>
        <taxon>Embryophyta</taxon>
        <taxon>Marchantiophyta</taxon>
        <taxon>Marchantiopsida</taxon>
        <taxon>Marchantiidae</taxon>
        <taxon>Marchantiales</taxon>
        <taxon>Ricciaceae</taxon>
        <taxon>Riccia</taxon>
    </lineage>
</organism>
<feature type="region of interest" description="Disordered" evidence="1">
    <location>
        <begin position="1"/>
        <end position="107"/>
    </location>
</feature>